<proteinExistence type="predicted"/>
<keyword evidence="2" id="KW-1185">Reference proteome</keyword>
<comment type="caution">
    <text evidence="1">The sequence shown here is derived from an EMBL/GenBank/DDBJ whole genome shotgun (WGS) entry which is preliminary data.</text>
</comment>
<dbReference type="PANTHER" id="PTHR43781:SF1">
    <property type="entry name" value="SACCHAROPINE DEHYDROGENASE"/>
    <property type="match status" value="1"/>
</dbReference>
<dbReference type="AlphaFoldDB" id="A0A7Y9LD95"/>
<dbReference type="EMBL" id="JACCBU010000001">
    <property type="protein sequence ID" value="NYE72540.1"/>
    <property type="molecule type" value="Genomic_DNA"/>
</dbReference>
<gene>
    <name evidence="1" type="ORF">BKA15_003869</name>
</gene>
<name>A0A7Y9LD95_9ACTN</name>
<reference evidence="1 2" key="1">
    <citation type="submission" date="2020-07" db="EMBL/GenBank/DDBJ databases">
        <title>Sequencing the genomes of 1000 actinobacteria strains.</title>
        <authorList>
            <person name="Klenk H.-P."/>
        </authorList>
    </citation>
    <scope>NUCLEOTIDE SEQUENCE [LARGE SCALE GENOMIC DNA]</scope>
    <source>
        <strain evidence="1 2">DSM 22083</strain>
    </source>
</reference>
<protein>
    <submittedName>
        <fullName evidence="1">Short subunit dehydrogenase-like uncharacterized protein</fullName>
    </submittedName>
</protein>
<sequence>MDEIWILGATGRIGRAVAARLVELHRSVVLVGRDEPRLRALARELGDAPSVLTEESLEGVARRIAERAPAVVVNTVGPFGTTGPLIADSCPAGTHYVDLANELPAVTGMLDRHDAAAMSGHCVVTGAGFGVLGTESAILQARADRSAPVRVRVDALAEYRGGGTVGAVLAETMVDVFAGGGFSYRSGRLTPARLGGGAEQLTLPDGRTATTAAAPSGELVAAQRGSGAPEVVAASKEIPAGRMASLALPIVGALLRVPPLRRAAVRLLAGIEVKDSLGSREPTTWARARATWADGSDRVVWLRADDGMDFTAAVAAEVADRLVRGAGRPGAYTPGALFGPDLAEAAGGTFLVEDRVD</sequence>
<organism evidence="1 2">
    <name type="scientific">Microlunatus parietis</name>
    <dbReference type="NCBI Taxonomy" id="682979"/>
    <lineage>
        <taxon>Bacteria</taxon>
        <taxon>Bacillati</taxon>
        <taxon>Actinomycetota</taxon>
        <taxon>Actinomycetes</taxon>
        <taxon>Propionibacteriales</taxon>
        <taxon>Propionibacteriaceae</taxon>
        <taxon>Microlunatus</taxon>
    </lineage>
</organism>
<dbReference type="RefSeq" id="WP_179753413.1">
    <property type="nucleotide sequence ID" value="NZ_JACCBU010000001.1"/>
</dbReference>
<dbReference type="Proteomes" id="UP000569914">
    <property type="component" value="Unassembled WGS sequence"/>
</dbReference>
<dbReference type="PANTHER" id="PTHR43781">
    <property type="entry name" value="SACCHAROPINE DEHYDROGENASE"/>
    <property type="match status" value="1"/>
</dbReference>
<dbReference type="SUPFAM" id="SSF51735">
    <property type="entry name" value="NAD(P)-binding Rossmann-fold domains"/>
    <property type="match status" value="1"/>
</dbReference>
<accession>A0A7Y9LD95</accession>
<evidence type="ECO:0000313" key="1">
    <source>
        <dbReference type="EMBL" id="NYE72540.1"/>
    </source>
</evidence>
<evidence type="ECO:0000313" key="2">
    <source>
        <dbReference type="Proteomes" id="UP000569914"/>
    </source>
</evidence>
<dbReference type="InterPro" id="IPR036291">
    <property type="entry name" value="NAD(P)-bd_dom_sf"/>
</dbReference>
<dbReference type="Gene3D" id="3.40.50.720">
    <property type="entry name" value="NAD(P)-binding Rossmann-like Domain"/>
    <property type="match status" value="1"/>
</dbReference>